<dbReference type="EMBL" id="CP071868">
    <property type="protein sequence ID" value="QTE29754.1"/>
    <property type="molecule type" value="Genomic_DNA"/>
</dbReference>
<organism evidence="1 2">
    <name type="scientific">Pengzhenrongella sicca</name>
    <dbReference type="NCBI Taxonomy" id="2819238"/>
    <lineage>
        <taxon>Bacteria</taxon>
        <taxon>Bacillati</taxon>
        <taxon>Actinomycetota</taxon>
        <taxon>Actinomycetes</taxon>
        <taxon>Micrococcales</taxon>
        <taxon>Pengzhenrongella</taxon>
    </lineage>
</organism>
<evidence type="ECO:0000313" key="1">
    <source>
        <dbReference type="EMBL" id="QTE29754.1"/>
    </source>
</evidence>
<evidence type="ECO:0000313" key="2">
    <source>
        <dbReference type="Proteomes" id="UP000663937"/>
    </source>
</evidence>
<keyword evidence="2" id="KW-1185">Reference proteome</keyword>
<dbReference type="RefSeq" id="WP_227424054.1">
    <property type="nucleotide sequence ID" value="NZ_CP071868.1"/>
</dbReference>
<gene>
    <name evidence="1" type="ORF">J4E96_01525</name>
</gene>
<accession>A0A8A4ZCX0</accession>
<proteinExistence type="predicted"/>
<dbReference type="AlphaFoldDB" id="A0A8A4ZCX0"/>
<name>A0A8A4ZCX0_9MICO</name>
<dbReference type="KEGG" id="psic:J4E96_01525"/>
<sequence length="62" mass="7008">MDARTSTERDEISTADVHDAKHRWLVAHDGGGPDALVDLLYQDYLHLVSAHARQIADDLRRL</sequence>
<protein>
    <submittedName>
        <fullName evidence="1">Uncharacterized protein</fullName>
    </submittedName>
</protein>
<reference evidence="1" key="1">
    <citation type="submission" date="2021-03" db="EMBL/GenBank/DDBJ databases">
        <title>Pengzhenrongella sicca gen. nov., sp. nov., a new member of suborder Micrococcineae isolated from High-Arctic tundra soil.</title>
        <authorList>
            <person name="Peng F."/>
        </authorList>
    </citation>
    <scope>NUCLEOTIDE SEQUENCE</scope>
    <source>
        <strain evidence="1">LRZ-2</strain>
    </source>
</reference>
<dbReference type="Proteomes" id="UP000663937">
    <property type="component" value="Chromosome"/>
</dbReference>